<evidence type="ECO:0000256" key="7">
    <source>
        <dbReference type="SAM" id="MobiDB-lite"/>
    </source>
</evidence>
<gene>
    <name evidence="8" type="ORF">FNF29_03782</name>
</gene>
<dbReference type="Pfam" id="PF05705">
    <property type="entry name" value="DUF829"/>
    <property type="match status" value="1"/>
</dbReference>
<dbReference type="Gene3D" id="3.40.50.1820">
    <property type="entry name" value="alpha/beta hydrolase"/>
    <property type="match status" value="1"/>
</dbReference>
<keyword evidence="9" id="KW-1185">Reference proteome</keyword>
<evidence type="ECO:0000313" key="9">
    <source>
        <dbReference type="Proteomes" id="UP000323011"/>
    </source>
</evidence>
<evidence type="ECO:0008006" key="10">
    <source>
        <dbReference type="Google" id="ProtNLM"/>
    </source>
</evidence>
<dbReference type="PANTHER" id="PTHR12265">
    <property type="entry name" value="TRANSMEMBRANE PROTEIN 53"/>
    <property type="match status" value="1"/>
</dbReference>
<keyword evidence="4" id="KW-0472">Membrane</keyword>
<comment type="caution">
    <text evidence="8">The sequence shown here is derived from an EMBL/GenBank/DDBJ whole genome shotgun (WGS) entry which is preliminary data.</text>
</comment>
<name>A0A5A8CHP1_CAFRO</name>
<sequence>MSSKPEFALVTPSKESEARPLVVLLAWLGARRRHVRVYSRLLERNDVQSLTVIGDPNDTIMGRLDNIHDLAKRVIAHLQKEFPGRRIVLAPFSNGGCYVYEYMRVELAKDPTAINLSGVIFDSAPAAITAVSGAVACGKLYKQGSVASLAAYWVSYAFFALMLGITDRSAAFKDRIENFPAICPEMYVWSREDTITDPEWVEQVIAKRAALDGADVRSARFHGSEHVLHYKHSPRAFTKVWRDFFQDKLGETLPAEAESSDEGSASRSASFRKAAEEEHADACSVVDVKA</sequence>
<evidence type="ECO:0000256" key="3">
    <source>
        <dbReference type="ARBA" id="ARBA00022989"/>
    </source>
</evidence>
<evidence type="ECO:0000256" key="5">
    <source>
        <dbReference type="ARBA" id="ARBA00023242"/>
    </source>
</evidence>
<keyword evidence="2" id="KW-0812">Transmembrane</keyword>
<accession>A0A5A8CHP1</accession>
<dbReference type="EMBL" id="VLTN01000020">
    <property type="protein sequence ID" value="KAA0152555.1"/>
    <property type="molecule type" value="Genomic_DNA"/>
</dbReference>
<keyword evidence="3" id="KW-1133">Transmembrane helix</keyword>
<keyword evidence="5" id="KW-0539">Nucleus</keyword>
<dbReference type="AlphaFoldDB" id="A0A5A8CHP1"/>
<evidence type="ECO:0000313" key="8">
    <source>
        <dbReference type="EMBL" id="KAA0152555.1"/>
    </source>
</evidence>
<evidence type="ECO:0000256" key="6">
    <source>
        <dbReference type="ARBA" id="ARBA00034303"/>
    </source>
</evidence>
<comment type="subcellular location">
    <subcellularLocation>
        <location evidence="6">Nucleus outer membrane</location>
        <topology evidence="6">Single-pass membrane protein</topology>
    </subcellularLocation>
</comment>
<feature type="compositionally biased region" description="Low complexity" evidence="7">
    <location>
        <begin position="262"/>
        <end position="272"/>
    </location>
</feature>
<feature type="region of interest" description="Disordered" evidence="7">
    <location>
        <begin position="254"/>
        <end position="290"/>
    </location>
</feature>
<evidence type="ECO:0000256" key="4">
    <source>
        <dbReference type="ARBA" id="ARBA00023136"/>
    </source>
</evidence>
<evidence type="ECO:0000256" key="2">
    <source>
        <dbReference type="ARBA" id="ARBA00022692"/>
    </source>
</evidence>
<dbReference type="SUPFAM" id="SSF53474">
    <property type="entry name" value="alpha/beta-Hydrolases"/>
    <property type="match status" value="1"/>
</dbReference>
<organism evidence="8 9">
    <name type="scientific">Cafeteria roenbergensis</name>
    <name type="common">Marine flagellate</name>
    <dbReference type="NCBI Taxonomy" id="33653"/>
    <lineage>
        <taxon>Eukaryota</taxon>
        <taxon>Sar</taxon>
        <taxon>Stramenopiles</taxon>
        <taxon>Bigyra</taxon>
        <taxon>Opalozoa</taxon>
        <taxon>Bicosoecida</taxon>
        <taxon>Cafeteriaceae</taxon>
        <taxon>Cafeteria</taxon>
    </lineage>
</organism>
<comment type="similarity">
    <text evidence="1">Belongs to the TMEM53 family.</text>
</comment>
<dbReference type="GO" id="GO:0005640">
    <property type="term" value="C:nuclear outer membrane"/>
    <property type="evidence" value="ECO:0007669"/>
    <property type="project" value="UniProtKB-SubCell"/>
</dbReference>
<proteinExistence type="inferred from homology"/>
<protein>
    <recommendedName>
        <fullName evidence="10">Serine hydrolase FSH domain-containing protein</fullName>
    </recommendedName>
</protein>
<dbReference type="PANTHER" id="PTHR12265:SF30">
    <property type="entry name" value="TRANSMEMBRANE PROTEIN 53"/>
    <property type="match status" value="1"/>
</dbReference>
<dbReference type="InterPro" id="IPR029058">
    <property type="entry name" value="AB_hydrolase_fold"/>
</dbReference>
<dbReference type="InterPro" id="IPR008547">
    <property type="entry name" value="DUF829_TMEM53"/>
</dbReference>
<dbReference type="Proteomes" id="UP000323011">
    <property type="component" value="Unassembled WGS sequence"/>
</dbReference>
<evidence type="ECO:0000256" key="1">
    <source>
        <dbReference type="ARBA" id="ARBA00007387"/>
    </source>
</evidence>
<dbReference type="OMA" id="YTHAPER"/>
<reference evidence="8 9" key="1">
    <citation type="submission" date="2019-07" db="EMBL/GenBank/DDBJ databases">
        <title>Genomes of Cafeteria roenbergensis.</title>
        <authorList>
            <person name="Fischer M.G."/>
            <person name="Hackl T."/>
            <person name="Roman M."/>
        </authorList>
    </citation>
    <scope>NUCLEOTIDE SEQUENCE [LARGE SCALE GENOMIC DNA]</scope>
    <source>
        <strain evidence="8 9">BVI</strain>
    </source>
</reference>